<dbReference type="InterPro" id="IPR000477">
    <property type="entry name" value="RT_dom"/>
</dbReference>
<dbReference type="Pfam" id="PF24626">
    <property type="entry name" value="SH3_Tf2-1"/>
    <property type="match status" value="1"/>
</dbReference>
<dbReference type="InterPro" id="IPR053134">
    <property type="entry name" value="RNA-dir_DNA_polymerase"/>
</dbReference>
<evidence type="ECO:0000313" key="4">
    <source>
        <dbReference type="Proteomes" id="UP000257109"/>
    </source>
</evidence>
<protein>
    <submittedName>
        <fullName evidence="3">Retrovirus-related Pol polyprotein</fullName>
    </submittedName>
</protein>
<dbReference type="InterPro" id="IPR056924">
    <property type="entry name" value="SH3_Tf2-1"/>
</dbReference>
<dbReference type="Gene3D" id="3.10.10.10">
    <property type="entry name" value="HIV Type 1 Reverse Transcriptase, subunit A, domain 1"/>
    <property type="match status" value="1"/>
</dbReference>
<gene>
    <name evidence="3" type="primary">pol</name>
    <name evidence="3" type="ORF">CR513_28541</name>
</gene>
<dbReference type="Gene3D" id="3.30.70.270">
    <property type="match status" value="2"/>
</dbReference>
<accession>A0A371GGP7</accession>
<dbReference type="SUPFAM" id="SSF56672">
    <property type="entry name" value="DNA/RNA polymerases"/>
    <property type="match status" value="1"/>
</dbReference>
<name>A0A371GGP7_MUCPR</name>
<keyword evidence="4" id="KW-1185">Reference proteome</keyword>
<organism evidence="3 4">
    <name type="scientific">Mucuna pruriens</name>
    <name type="common">Velvet bean</name>
    <name type="synonym">Dolichos pruriens</name>
    <dbReference type="NCBI Taxonomy" id="157652"/>
    <lineage>
        <taxon>Eukaryota</taxon>
        <taxon>Viridiplantae</taxon>
        <taxon>Streptophyta</taxon>
        <taxon>Embryophyta</taxon>
        <taxon>Tracheophyta</taxon>
        <taxon>Spermatophyta</taxon>
        <taxon>Magnoliopsida</taxon>
        <taxon>eudicotyledons</taxon>
        <taxon>Gunneridae</taxon>
        <taxon>Pentapetalae</taxon>
        <taxon>rosids</taxon>
        <taxon>fabids</taxon>
        <taxon>Fabales</taxon>
        <taxon>Fabaceae</taxon>
        <taxon>Papilionoideae</taxon>
        <taxon>50 kb inversion clade</taxon>
        <taxon>NPAAA clade</taxon>
        <taxon>indigoferoid/millettioid clade</taxon>
        <taxon>Phaseoleae</taxon>
        <taxon>Mucuna</taxon>
    </lineage>
</organism>
<feature type="non-terminal residue" evidence="3">
    <location>
        <position position="503"/>
    </location>
</feature>
<evidence type="ECO:0000313" key="3">
    <source>
        <dbReference type="EMBL" id="RDX89696.1"/>
    </source>
</evidence>
<dbReference type="Pfam" id="PF00078">
    <property type="entry name" value="RVT_1"/>
    <property type="match status" value="1"/>
</dbReference>
<dbReference type="InterPro" id="IPR043502">
    <property type="entry name" value="DNA/RNA_pol_sf"/>
</dbReference>
<dbReference type="PANTHER" id="PTHR24559">
    <property type="entry name" value="TRANSPOSON TY3-I GAG-POL POLYPROTEIN"/>
    <property type="match status" value="1"/>
</dbReference>
<feature type="domain" description="Tf2-1-like SH3-like" evidence="2">
    <location>
        <begin position="368"/>
        <end position="416"/>
    </location>
</feature>
<evidence type="ECO:0000259" key="2">
    <source>
        <dbReference type="Pfam" id="PF24626"/>
    </source>
</evidence>
<dbReference type="Proteomes" id="UP000257109">
    <property type="component" value="Unassembled WGS sequence"/>
</dbReference>
<dbReference type="STRING" id="157652.A0A371GGP7"/>
<sequence length="503" mass="58647">MIKNRINNLMDQLVGACVFTNIDVRSYYHQIHMKFEDILKTTFRTRYGHYEYMVMSFSVTNVPVVFMEYMNMIVHPYLDSFIFMFINDILKEHVKHLRVVLQVLKDKQQYVKMSKCDLWPNESFLSHIISYGGIVIDPFKIKVMVKWEVPKSISKIKSFLGLIGYNKRFIEGFFKYLKDFDFGLSYYPNKANEVVDAFSSKSLHISTLTIREVRLGMLRIINRRLDELGKVEVIPQGKRNDRRNLSVHLSATKMNQNLKKMFWCFSMKKKVAEFVYGCLVSQKAKIEHKKLSGLERLTSLYISEIIILHGAPSSIKFNYNNSYHSNIGMAPYNPFMAKGIGLICVGLSQSRQKSYLNKIRKDLKFKEGDQVFLIVTAWTVVGRALKSCNLYPCFIGLCQILKRIGEVAYQITLPLLLEICMMSLTSLDFKNMFLIFPYNIQVKDNLSYKGWTSNDNTTYELEDHMRVSYLEMFTSSKFSGTKILIKRGSCNTSIFILFVKYFL</sequence>
<evidence type="ECO:0000259" key="1">
    <source>
        <dbReference type="Pfam" id="PF00078"/>
    </source>
</evidence>
<dbReference type="PANTHER" id="PTHR24559:SF444">
    <property type="entry name" value="REVERSE TRANSCRIPTASE DOMAIN-CONTAINING PROTEIN"/>
    <property type="match status" value="1"/>
</dbReference>
<dbReference type="EMBL" id="QJKJ01005603">
    <property type="protein sequence ID" value="RDX89696.1"/>
    <property type="molecule type" value="Genomic_DNA"/>
</dbReference>
<comment type="caution">
    <text evidence="3">The sequence shown here is derived from an EMBL/GenBank/DDBJ whole genome shotgun (WGS) entry which is preliminary data.</text>
</comment>
<reference evidence="3" key="1">
    <citation type="submission" date="2018-05" db="EMBL/GenBank/DDBJ databases">
        <title>Draft genome of Mucuna pruriens seed.</title>
        <authorList>
            <person name="Nnadi N.E."/>
            <person name="Vos R."/>
            <person name="Hasami M.H."/>
            <person name="Devisetty U.K."/>
            <person name="Aguiy J.C."/>
        </authorList>
    </citation>
    <scope>NUCLEOTIDE SEQUENCE [LARGE SCALE GENOMIC DNA]</scope>
    <source>
        <strain evidence="3">JCA_2017</strain>
    </source>
</reference>
<dbReference type="InterPro" id="IPR043128">
    <property type="entry name" value="Rev_trsase/Diguanyl_cyclase"/>
</dbReference>
<dbReference type="AlphaFoldDB" id="A0A371GGP7"/>
<dbReference type="CDD" id="cd01647">
    <property type="entry name" value="RT_LTR"/>
    <property type="match status" value="1"/>
</dbReference>
<proteinExistence type="predicted"/>
<feature type="domain" description="Reverse transcriptase" evidence="1">
    <location>
        <begin position="9"/>
        <end position="122"/>
    </location>
</feature>